<evidence type="ECO:0000313" key="7">
    <source>
        <dbReference type="Proteomes" id="UP000001231"/>
    </source>
</evidence>
<proteinExistence type="inferred from homology"/>
<dbReference type="InterPro" id="IPR005631">
    <property type="entry name" value="SDH"/>
</dbReference>
<keyword evidence="5" id="KW-0143">Chaperone</keyword>
<dbReference type="InterPro" id="IPR036714">
    <property type="entry name" value="SDH_sf"/>
</dbReference>
<gene>
    <name evidence="6" type="ordered locus">Kkor_0744</name>
</gene>
<dbReference type="Gene3D" id="1.10.150.250">
    <property type="entry name" value="Flavinator of succinate dehydrogenase"/>
    <property type="match status" value="1"/>
</dbReference>
<dbReference type="FunCoup" id="C7RA45">
    <property type="interactions" value="92"/>
</dbReference>
<protein>
    <recommendedName>
        <fullName evidence="3">FAD assembly factor SdhE</fullName>
    </recommendedName>
</protein>
<dbReference type="GO" id="GO:0006105">
    <property type="term" value="P:succinate metabolic process"/>
    <property type="evidence" value="ECO:0007669"/>
    <property type="project" value="TreeGrafter"/>
</dbReference>
<sequence length="84" mass="9891">MTDEQLKKLHWASRRGMLELDVVLIPYLEEEACQFDDAKSAEYATFLEQDDPDLYAWIMGYETPKPEFEGFVIAIKEFINKKIK</sequence>
<dbReference type="STRING" id="523791.Kkor_0744"/>
<dbReference type="OrthoDB" id="9180899at2"/>
<organism evidence="6 7">
    <name type="scientific">Kangiella koreensis (strain DSM 16069 / JCM 12317 / KCTC 12182 / SW-125)</name>
    <dbReference type="NCBI Taxonomy" id="523791"/>
    <lineage>
        <taxon>Bacteria</taxon>
        <taxon>Pseudomonadati</taxon>
        <taxon>Pseudomonadota</taxon>
        <taxon>Gammaproteobacteria</taxon>
        <taxon>Kangiellales</taxon>
        <taxon>Kangiellaceae</taxon>
        <taxon>Kangiella</taxon>
    </lineage>
</organism>
<evidence type="ECO:0000256" key="2">
    <source>
        <dbReference type="ARBA" id="ARBA00008571"/>
    </source>
</evidence>
<evidence type="ECO:0000256" key="4">
    <source>
        <dbReference type="ARBA" id="ARBA00022490"/>
    </source>
</evidence>
<comment type="subcellular location">
    <subcellularLocation>
        <location evidence="1">Cytoplasm</location>
    </subcellularLocation>
</comment>
<evidence type="ECO:0000313" key="6">
    <source>
        <dbReference type="EMBL" id="ACV26164.1"/>
    </source>
</evidence>
<dbReference type="Proteomes" id="UP000001231">
    <property type="component" value="Chromosome"/>
</dbReference>
<name>C7RA45_KANKD</name>
<dbReference type="InterPro" id="IPR050531">
    <property type="entry name" value="SdhE_FAD_assembly_factor"/>
</dbReference>
<dbReference type="HOGENOM" id="CLU_103054_2_2_6"/>
<evidence type="ECO:0000256" key="5">
    <source>
        <dbReference type="ARBA" id="ARBA00023186"/>
    </source>
</evidence>
<dbReference type="KEGG" id="kko:Kkor_0744"/>
<comment type="similarity">
    <text evidence="2">Belongs to the SdhE FAD assembly factor family.</text>
</comment>
<dbReference type="PANTHER" id="PTHR39585">
    <property type="entry name" value="FAD ASSEMBLY FACTOR SDHE"/>
    <property type="match status" value="1"/>
</dbReference>
<dbReference type="SUPFAM" id="SSF109910">
    <property type="entry name" value="YgfY-like"/>
    <property type="match status" value="1"/>
</dbReference>
<dbReference type="InParanoid" id="C7RA45"/>
<dbReference type="eggNOG" id="COG2938">
    <property type="taxonomic scope" value="Bacteria"/>
</dbReference>
<evidence type="ECO:0000256" key="3">
    <source>
        <dbReference type="ARBA" id="ARBA00019418"/>
    </source>
</evidence>
<evidence type="ECO:0000256" key="1">
    <source>
        <dbReference type="ARBA" id="ARBA00004496"/>
    </source>
</evidence>
<keyword evidence="7" id="KW-1185">Reference proteome</keyword>
<keyword evidence="4" id="KW-0963">Cytoplasm</keyword>
<dbReference type="Pfam" id="PF03937">
    <property type="entry name" value="Sdh5"/>
    <property type="match status" value="1"/>
</dbReference>
<dbReference type="EMBL" id="CP001707">
    <property type="protein sequence ID" value="ACV26164.1"/>
    <property type="molecule type" value="Genomic_DNA"/>
</dbReference>
<dbReference type="PANTHER" id="PTHR39585:SF1">
    <property type="entry name" value="FAD ASSEMBLY FACTOR SDHE"/>
    <property type="match status" value="1"/>
</dbReference>
<dbReference type="RefSeq" id="WP_012800678.1">
    <property type="nucleotide sequence ID" value="NC_013166.1"/>
</dbReference>
<dbReference type="AlphaFoldDB" id="C7RA45"/>
<reference evidence="6 7" key="1">
    <citation type="journal article" date="2009" name="Stand. Genomic Sci.">
        <title>Complete genome sequence of Kangiella koreensis type strain (SW-125).</title>
        <authorList>
            <person name="Han C."/>
            <person name="Sikorski J."/>
            <person name="Lapidus A."/>
            <person name="Nolan M."/>
            <person name="Glavina Del Rio T."/>
            <person name="Tice H."/>
            <person name="Cheng J.F."/>
            <person name="Lucas S."/>
            <person name="Chen F."/>
            <person name="Copeland A."/>
            <person name="Ivanova N."/>
            <person name="Mavromatis K."/>
            <person name="Ovchinnikova G."/>
            <person name="Pati A."/>
            <person name="Bruce D."/>
            <person name="Goodwin L."/>
            <person name="Pitluck S."/>
            <person name="Chen A."/>
            <person name="Palaniappan K."/>
            <person name="Land M."/>
            <person name="Hauser L."/>
            <person name="Chang Y.J."/>
            <person name="Jeffries C.D."/>
            <person name="Chain P."/>
            <person name="Saunders E."/>
            <person name="Brettin T."/>
            <person name="Goker M."/>
            <person name="Tindall B.J."/>
            <person name="Bristow J."/>
            <person name="Eisen J.A."/>
            <person name="Markowitz V."/>
            <person name="Hugenholtz P."/>
            <person name="Kyrpides N.C."/>
            <person name="Klenk H.P."/>
            <person name="Detter J.C."/>
        </authorList>
    </citation>
    <scope>NUCLEOTIDE SEQUENCE [LARGE SCALE GENOMIC DNA]</scope>
    <source>
        <strain evidence="7">DSM 16069 / KCTC 12182 / SW-125</strain>
    </source>
</reference>
<accession>C7RA45</accession>
<dbReference type="GO" id="GO:0005737">
    <property type="term" value="C:cytoplasm"/>
    <property type="evidence" value="ECO:0007669"/>
    <property type="project" value="UniProtKB-SubCell"/>
</dbReference>